<sequence length="38" mass="4158">MGLEICEWVICEGRRKFGNGLCNGFNGCNGGHEEVITN</sequence>
<proteinExistence type="predicted"/>
<dbReference type="EMBL" id="CADCTZ010000806">
    <property type="protein sequence ID" value="CAA9367121.1"/>
    <property type="molecule type" value="Genomic_DNA"/>
</dbReference>
<dbReference type="AlphaFoldDB" id="A0A6J4MRV5"/>
<protein>
    <submittedName>
        <fullName evidence="1">Uncharacterized protein</fullName>
    </submittedName>
</protein>
<organism evidence="1">
    <name type="scientific">uncultured Microcoleus sp</name>
    <dbReference type="NCBI Taxonomy" id="259945"/>
    <lineage>
        <taxon>Bacteria</taxon>
        <taxon>Bacillati</taxon>
        <taxon>Cyanobacteriota</taxon>
        <taxon>Cyanophyceae</taxon>
        <taxon>Oscillatoriophycideae</taxon>
        <taxon>Oscillatoriales</taxon>
        <taxon>Microcoleaceae</taxon>
        <taxon>Microcoleus</taxon>
        <taxon>environmental samples</taxon>
    </lineage>
</organism>
<gene>
    <name evidence="1" type="ORF">AVDCRST_MAG84-3956</name>
</gene>
<name>A0A6J4MRV5_9CYAN</name>
<accession>A0A6J4MRV5</accession>
<evidence type="ECO:0000313" key="1">
    <source>
        <dbReference type="EMBL" id="CAA9367121.1"/>
    </source>
</evidence>
<reference evidence="1" key="1">
    <citation type="submission" date="2020-02" db="EMBL/GenBank/DDBJ databases">
        <authorList>
            <person name="Meier V. D."/>
        </authorList>
    </citation>
    <scope>NUCLEOTIDE SEQUENCE</scope>
    <source>
        <strain evidence="1">AVDCRST_MAG84</strain>
    </source>
</reference>